<dbReference type="EMBL" id="HG673763">
    <property type="protein sequence ID" value="CDJ37500.1"/>
    <property type="molecule type" value="Genomic_DNA"/>
</dbReference>
<dbReference type="VEuPathDB" id="ToxoDB:ETH2_0201100"/>
<dbReference type="OrthoDB" id="1562195at2759"/>
<dbReference type="PANTHER" id="PTHR12722:SF0">
    <property type="entry name" value="PROTEIN FAM50A"/>
    <property type="match status" value="1"/>
</dbReference>
<dbReference type="PANTHER" id="PTHR12722">
    <property type="entry name" value="XAP-5 PROTEIN-RELATED"/>
    <property type="match status" value="1"/>
</dbReference>
<feature type="coiled-coil region" evidence="1">
    <location>
        <begin position="25"/>
        <end position="52"/>
    </location>
</feature>
<dbReference type="GeneID" id="25255272"/>
<reference evidence="3" key="2">
    <citation type="submission" date="2013-10" db="EMBL/GenBank/DDBJ databases">
        <authorList>
            <person name="Aslett M."/>
        </authorList>
    </citation>
    <scope>NUCLEOTIDE SEQUENCE [LARGE SCALE GENOMIC DNA]</scope>
    <source>
        <strain evidence="3">Houghton</strain>
    </source>
</reference>
<dbReference type="VEuPathDB" id="ToxoDB:ETH_00030980"/>
<organism evidence="3 4">
    <name type="scientific">Eimeria tenella</name>
    <name type="common">Coccidian parasite</name>
    <dbReference type="NCBI Taxonomy" id="5802"/>
    <lineage>
        <taxon>Eukaryota</taxon>
        <taxon>Sar</taxon>
        <taxon>Alveolata</taxon>
        <taxon>Apicomplexa</taxon>
        <taxon>Conoidasida</taxon>
        <taxon>Coccidia</taxon>
        <taxon>Eucoccidiorida</taxon>
        <taxon>Eimeriorina</taxon>
        <taxon>Eimeriidae</taxon>
        <taxon>Eimeria</taxon>
    </lineage>
</organism>
<evidence type="ECO:0000256" key="1">
    <source>
        <dbReference type="SAM" id="Coils"/>
    </source>
</evidence>
<dbReference type="Pfam" id="PF04921">
    <property type="entry name" value="XAP5"/>
    <property type="match status" value="1"/>
</dbReference>
<dbReference type="Proteomes" id="UP000030747">
    <property type="component" value="Unassembled WGS sequence"/>
</dbReference>
<dbReference type="GO" id="GO:0006325">
    <property type="term" value="P:chromatin organization"/>
    <property type="evidence" value="ECO:0007669"/>
    <property type="project" value="TreeGrafter"/>
</dbReference>
<evidence type="ECO:0000313" key="3">
    <source>
        <dbReference type="EMBL" id="CDJ37500.1"/>
    </source>
</evidence>
<dbReference type="AlphaFoldDB" id="U6KHJ9"/>
<reference evidence="3" key="1">
    <citation type="submission" date="2013-10" db="EMBL/GenBank/DDBJ databases">
        <title>Genomic analysis of the causative agents of coccidiosis in chickens.</title>
        <authorList>
            <person name="Reid A.J."/>
            <person name="Blake D."/>
            <person name="Billington K."/>
            <person name="Browne H."/>
            <person name="Dunn M."/>
            <person name="Hung S."/>
            <person name="Kawahara F."/>
            <person name="Miranda-Saavedra D."/>
            <person name="Mourier T."/>
            <person name="Nagra H."/>
            <person name="Otto T.D."/>
            <person name="Rawlings N."/>
            <person name="Sanchez A."/>
            <person name="Sanders M."/>
            <person name="Subramaniam C."/>
            <person name="Tay Y."/>
            <person name="Dear P."/>
            <person name="Doerig C."/>
            <person name="Gruber A."/>
            <person name="Parkinson J."/>
            <person name="Shirley M."/>
            <person name="Wan K.L."/>
            <person name="Berriman M."/>
            <person name="Tomley F."/>
            <person name="Pain A."/>
        </authorList>
    </citation>
    <scope>NUCLEOTIDE SEQUENCE [LARGE SCALE GENOMIC DNA]</scope>
    <source>
        <strain evidence="3">Houghton</strain>
    </source>
</reference>
<proteinExistence type="predicted"/>
<dbReference type="RefSeq" id="XP_013228338.1">
    <property type="nucleotide sequence ID" value="XM_013372884.1"/>
</dbReference>
<evidence type="ECO:0000313" key="4">
    <source>
        <dbReference type="Proteomes" id="UP000030747"/>
    </source>
</evidence>
<sequence>MDFKIAGEGGNAVLQTIHASEGGRAIRLLQQRQQLQQHLQQAKEKLETKGSKRKNINWGGSVADRLEEEFKKETVGLVTAEDFKERRQKLQQQIQFAAKDLFTSKQERRKYEMKMVKSKLSFGDDEAEEVAAQEIKEEKEINEMNKMNEINKLNETNEINKINTEINKDINCSVKGESNSESADPRSSSSAAAAAAGTAAAAAAATGACTALVKVKQEESPSPEKTTEPTFKIRKRICKDPTVDTSYLPDKERDAKLAEERQKLIEEYRRKEEEEKRMPLTVTFSYWDGSGHRRRLQVLRGMSVGEFLERAKRELEKEFVEVRSVPAENLLYVKEDLILPHHITFFELIKSKARGKSGPLFHFGAFDDVRVFSDIRKEKEDSHAGKVVDKKWFERNKHIFPASRWEVFNPAKIYDTYTIRGDERMWKGVADHSSFVPLS</sequence>
<feature type="domain" description="FAM50A/XAP5 C-terminal" evidence="2">
    <location>
        <begin position="280"/>
        <end position="418"/>
    </location>
</feature>
<dbReference type="OMA" id="DFIWVFL"/>
<dbReference type="InterPro" id="IPR007005">
    <property type="entry name" value="XAP5"/>
</dbReference>
<protein>
    <submittedName>
        <fullName evidence="3">XAP5 protein, putative</fullName>
    </submittedName>
</protein>
<name>U6KHJ9_EIMTE</name>
<dbReference type="InterPro" id="IPR048337">
    <property type="entry name" value="FAM50A/XAP5_C"/>
</dbReference>
<gene>
    <name evidence="3" type="ORF">ETH_00030980</name>
</gene>
<dbReference type="GO" id="GO:0005634">
    <property type="term" value="C:nucleus"/>
    <property type="evidence" value="ECO:0007669"/>
    <property type="project" value="InterPro"/>
</dbReference>
<keyword evidence="1" id="KW-0175">Coiled coil</keyword>
<keyword evidence="4" id="KW-1185">Reference proteome</keyword>
<evidence type="ECO:0000259" key="2">
    <source>
        <dbReference type="Pfam" id="PF04921"/>
    </source>
</evidence>
<accession>U6KHJ9</accession>